<keyword evidence="6 7" id="KW-0472">Membrane</keyword>
<evidence type="ECO:0000256" key="6">
    <source>
        <dbReference type="ARBA" id="ARBA00023136"/>
    </source>
</evidence>
<proteinExistence type="inferred from homology"/>
<dbReference type="PRINTS" id="PR00781">
    <property type="entry name" value="LIPOSIGPTASE"/>
</dbReference>
<dbReference type="PROSITE" id="PS00855">
    <property type="entry name" value="SPASE_II"/>
    <property type="match status" value="1"/>
</dbReference>
<evidence type="ECO:0008006" key="9">
    <source>
        <dbReference type="Google" id="ProtNLM"/>
    </source>
</evidence>
<keyword evidence="3 7" id="KW-0812">Transmembrane</keyword>
<dbReference type="AlphaFoldDB" id="A0A382RIM9"/>
<dbReference type="EMBL" id="UINC01121723">
    <property type="protein sequence ID" value="SVC97082.1"/>
    <property type="molecule type" value="Genomic_DNA"/>
</dbReference>
<feature type="non-terminal residue" evidence="8">
    <location>
        <position position="154"/>
    </location>
</feature>
<evidence type="ECO:0000256" key="3">
    <source>
        <dbReference type="ARBA" id="ARBA00022692"/>
    </source>
</evidence>
<evidence type="ECO:0000256" key="1">
    <source>
        <dbReference type="ARBA" id="ARBA00022475"/>
    </source>
</evidence>
<evidence type="ECO:0000256" key="5">
    <source>
        <dbReference type="ARBA" id="ARBA00022989"/>
    </source>
</evidence>
<evidence type="ECO:0000256" key="7">
    <source>
        <dbReference type="SAM" id="Phobius"/>
    </source>
</evidence>
<accession>A0A382RIM9</accession>
<feature type="non-terminal residue" evidence="8">
    <location>
        <position position="1"/>
    </location>
</feature>
<dbReference type="HAMAP" id="MF_00161">
    <property type="entry name" value="LspA"/>
    <property type="match status" value="1"/>
</dbReference>
<keyword evidence="2" id="KW-0645">Protease</keyword>
<evidence type="ECO:0000256" key="4">
    <source>
        <dbReference type="ARBA" id="ARBA00022801"/>
    </source>
</evidence>
<dbReference type="PANTHER" id="PTHR33695">
    <property type="entry name" value="LIPOPROTEIN SIGNAL PEPTIDASE"/>
    <property type="match status" value="1"/>
</dbReference>
<dbReference type="InterPro" id="IPR001872">
    <property type="entry name" value="Peptidase_A8"/>
</dbReference>
<name>A0A382RIM9_9ZZZZ</name>
<keyword evidence="5 7" id="KW-1133">Transmembrane helix</keyword>
<dbReference type="Pfam" id="PF01252">
    <property type="entry name" value="Peptidase_A8"/>
    <property type="match status" value="1"/>
</dbReference>
<dbReference type="GO" id="GO:0006508">
    <property type="term" value="P:proteolysis"/>
    <property type="evidence" value="ECO:0007669"/>
    <property type="project" value="UniProtKB-KW"/>
</dbReference>
<dbReference type="PANTHER" id="PTHR33695:SF1">
    <property type="entry name" value="LIPOPROTEIN SIGNAL PEPTIDASE"/>
    <property type="match status" value="1"/>
</dbReference>
<feature type="transmembrane region" description="Helical" evidence="7">
    <location>
        <begin position="128"/>
        <end position="153"/>
    </location>
</feature>
<evidence type="ECO:0000256" key="2">
    <source>
        <dbReference type="ARBA" id="ARBA00022670"/>
    </source>
</evidence>
<keyword evidence="4" id="KW-0378">Hydrolase</keyword>
<feature type="transmembrane region" description="Helical" evidence="7">
    <location>
        <begin position="65"/>
        <end position="83"/>
    </location>
</feature>
<dbReference type="GO" id="GO:0016020">
    <property type="term" value="C:membrane"/>
    <property type="evidence" value="ECO:0007669"/>
    <property type="project" value="InterPro"/>
</dbReference>
<evidence type="ECO:0000313" key="8">
    <source>
        <dbReference type="EMBL" id="SVC97082.1"/>
    </source>
</evidence>
<reference evidence="8" key="1">
    <citation type="submission" date="2018-05" db="EMBL/GenBank/DDBJ databases">
        <authorList>
            <person name="Lanie J.A."/>
            <person name="Ng W.-L."/>
            <person name="Kazmierczak K.M."/>
            <person name="Andrzejewski T.M."/>
            <person name="Davidsen T.M."/>
            <person name="Wayne K.J."/>
            <person name="Tettelin H."/>
            <person name="Glass J.I."/>
            <person name="Rusch D."/>
            <person name="Podicherti R."/>
            <person name="Tsui H.-C.T."/>
            <person name="Winkler M.E."/>
        </authorList>
    </citation>
    <scope>NUCLEOTIDE SEQUENCE</scope>
</reference>
<keyword evidence="1" id="KW-1003">Cell membrane</keyword>
<dbReference type="GO" id="GO:0004190">
    <property type="term" value="F:aspartic-type endopeptidase activity"/>
    <property type="evidence" value="ECO:0007669"/>
    <property type="project" value="InterPro"/>
</dbReference>
<organism evidence="8">
    <name type="scientific">marine metagenome</name>
    <dbReference type="NCBI Taxonomy" id="408172"/>
    <lineage>
        <taxon>unclassified sequences</taxon>
        <taxon>metagenomes</taxon>
        <taxon>ecological metagenomes</taxon>
    </lineage>
</organism>
<sequence length="154" mass="17008">VKTKTVLFGTVAIPVCVLDFWSKKWALTTLGSGPITDFMGGYVPLTLAFNKGAAFGISIGDDSRWLFIPLSVFALGLLLHILYQCEERDFLRILACSFVIAGALGNLYDRIRWSRGVVDFIGPVDLGFMLWPIFNMADMAISCGAFLLAISFWN</sequence>
<gene>
    <name evidence="8" type="ORF">METZ01_LOCUS349936</name>
</gene>
<feature type="transmembrane region" description="Helical" evidence="7">
    <location>
        <begin position="90"/>
        <end position="108"/>
    </location>
</feature>
<protein>
    <recommendedName>
        <fullName evidence="9">Lipoprotein signal peptidase</fullName>
    </recommendedName>
</protein>
<dbReference type="NCBIfam" id="TIGR00077">
    <property type="entry name" value="lspA"/>
    <property type="match status" value="1"/>
</dbReference>